<organism evidence="1 2">
    <name type="scientific">Eumeta variegata</name>
    <name type="common">Bagworm moth</name>
    <name type="synonym">Eumeta japonica</name>
    <dbReference type="NCBI Taxonomy" id="151549"/>
    <lineage>
        <taxon>Eukaryota</taxon>
        <taxon>Metazoa</taxon>
        <taxon>Ecdysozoa</taxon>
        <taxon>Arthropoda</taxon>
        <taxon>Hexapoda</taxon>
        <taxon>Insecta</taxon>
        <taxon>Pterygota</taxon>
        <taxon>Neoptera</taxon>
        <taxon>Endopterygota</taxon>
        <taxon>Lepidoptera</taxon>
        <taxon>Glossata</taxon>
        <taxon>Ditrysia</taxon>
        <taxon>Tineoidea</taxon>
        <taxon>Psychidae</taxon>
        <taxon>Oiketicinae</taxon>
        <taxon>Eumeta</taxon>
    </lineage>
</organism>
<dbReference type="Proteomes" id="UP000299102">
    <property type="component" value="Unassembled WGS sequence"/>
</dbReference>
<reference evidence="1 2" key="1">
    <citation type="journal article" date="2019" name="Commun. Biol.">
        <title>The bagworm genome reveals a unique fibroin gene that provides high tensile strength.</title>
        <authorList>
            <person name="Kono N."/>
            <person name="Nakamura H."/>
            <person name="Ohtoshi R."/>
            <person name="Tomita M."/>
            <person name="Numata K."/>
            <person name="Arakawa K."/>
        </authorList>
    </citation>
    <scope>NUCLEOTIDE SEQUENCE [LARGE SCALE GENOMIC DNA]</scope>
</reference>
<comment type="caution">
    <text evidence="1">The sequence shown here is derived from an EMBL/GenBank/DDBJ whole genome shotgun (WGS) entry which is preliminary data.</text>
</comment>
<protein>
    <submittedName>
        <fullName evidence="1">Uncharacterized protein</fullName>
    </submittedName>
</protein>
<dbReference type="AlphaFoldDB" id="A0A4C1XR42"/>
<evidence type="ECO:0000313" key="1">
    <source>
        <dbReference type="EMBL" id="GBP65978.1"/>
    </source>
</evidence>
<evidence type="ECO:0000313" key="2">
    <source>
        <dbReference type="Proteomes" id="UP000299102"/>
    </source>
</evidence>
<proteinExistence type="predicted"/>
<sequence length="79" mass="8316">MNGHDEQDLQRCTIVSPKIIGVDKLLTAIIISRLAFGAGDADNFTAGCMACRLPTTAYSLACASRAASTVLTIGLVEWS</sequence>
<dbReference type="EMBL" id="BGZK01000944">
    <property type="protein sequence ID" value="GBP65978.1"/>
    <property type="molecule type" value="Genomic_DNA"/>
</dbReference>
<name>A0A4C1XR42_EUMVA</name>
<keyword evidence="2" id="KW-1185">Reference proteome</keyword>
<gene>
    <name evidence="1" type="ORF">EVAR_45899_1</name>
</gene>
<accession>A0A4C1XR42</accession>